<evidence type="ECO:0000259" key="12">
    <source>
        <dbReference type="PROSITE" id="PS52012"/>
    </source>
</evidence>
<evidence type="ECO:0000256" key="8">
    <source>
        <dbReference type="ARBA" id="ARBA00023288"/>
    </source>
</evidence>
<accession>A0A436ZTJ4</accession>
<feature type="disulfide bond" evidence="9">
    <location>
        <begin position="36"/>
        <end position="67"/>
    </location>
</feature>
<gene>
    <name evidence="13" type="ORF">DFL_006596</name>
</gene>
<evidence type="ECO:0000256" key="3">
    <source>
        <dbReference type="ARBA" id="ARBA00010031"/>
    </source>
</evidence>
<dbReference type="SMART" id="SM00747">
    <property type="entry name" value="CFEM"/>
    <property type="match status" value="1"/>
</dbReference>
<feature type="disulfide bond" evidence="9">
    <location>
        <begin position="46"/>
        <end position="53"/>
    </location>
</feature>
<feature type="compositionally biased region" description="Low complexity" evidence="10">
    <location>
        <begin position="275"/>
        <end position="300"/>
    </location>
</feature>
<comment type="caution">
    <text evidence="9">Lacks conserved residue(s) required for the propagation of feature annotation.</text>
</comment>
<keyword evidence="6 11" id="KW-0732">Signal</keyword>
<dbReference type="VEuPathDB" id="FungiDB:DFL_006596"/>
<comment type="subcellular location">
    <subcellularLocation>
        <location evidence="1">Membrane</location>
        <topology evidence="1">Lipid-anchor</topology>
        <topology evidence="1">GPI-anchor</topology>
    </subcellularLocation>
    <subcellularLocation>
        <location evidence="2">Secreted</location>
    </subcellularLocation>
</comment>
<feature type="signal peptide" evidence="11">
    <location>
        <begin position="1"/>
        <end position="19"/>
    </location>
</feature>
<keyword evidence="5" id="KW-0336">GPI-anchor</keyword>
<evidence type="ECO:0000256" key="1">
    <source>
        <dbReference type="ARBA" id="ARBA00004589"/>
    </source>
</evidence>
<keyword evidence="5" id="KW-0325">Glycoprotein</keyword>
<feature type="region of interest" description="Disordered" evidence="10">
    <location>
        <begin position="266"/>
        <end position="300"/>
    </location>
</feature>
<dbReference type="Pfam" id="PF05730">
    <property type="entry name" value="CFEM"/>
    <property type="match status" value="1"/>
</dbReference>
<feature type="disulfide bond" evidence="9">
    <location>
        <begin position="55"/>
        <end position="88"/>
    </location>
</feature>
<proteinExistence type="inferred from homology"/>
<feature type="domain" description="CFEM" evidence="12">
    <location>
        <begin position="5"/>
        <end position="118"/>
    </location>
</feature>
<evidence type="ECO:0000313" key="14">
    <source>
        <dbReference type="Proteomes" id="UP000283090"/>
    </source>
</evidence>
<evidence type="ECO:0000256" key="11">
    <source>
        <dbReference type="SAM" id="SignalP"/>
    </source>
</evidence>
<evidence type="ECO:0000256" key="7">
    <source>
        <dbReference type="ARBA" id="ARBA00023157"/>
    </source>
</evidence>
<dbReference type="GeneID" id="93588907"/>
<comment type="caution">
    <text evidence="13">The sequence shown here is derived from an EMBL/GenBank/DDBJ whole genome shotgun (WGS) entry which is preliminary data.</text>
</comment>
<evidence type="ECO:0000313" key="13">
    <source>
        <dbReference type="EMBL" id="RVD82162.1"/>
    </source>
</evidence>
<keyword evidence="4" id="KW-0964">Secreted</keyword>
<dbReference type="PROSITE" id="PS52012">
    <property type="entry name" value="CFEM"/>
    <property type="match status" value="1"/>
</dbReference>
<feature type="chain" id="PRO_5019453422" description="CFEM domain-containing protein" evidence="11">
    <location>
        <begin position="20"/>
        <end position="325"/>
    </location>
</feature>
<organism evidence="13 14">
    <name type="scientific">Arthrobotrys flagrans</name>
    <name type="common">Nematode-trapping fungus</name>
    <name type="synonym">Trichothecium flagrans</name>
    <dbReference type="NCBI Taxonomy" id="97331"/>
    <lineage>
        <taxon>Eukaryota</taxon>
        <taxon>Fungi</taxon>
        <taxon>Dikarya</taxon>
        <taxon>Ascomycota</taxon>
        <taxon>Pezizomycotina</taxon>
        <taxon>Orbiliomycetes</taxon>
        <taxon>Orbiliales</taxon>
        <taxon>Orbiliaceae</taxon>
        <taxon>Arthrobotrys</taxon>
    </lineage>
</organism>
<keyword evidence="7 9" id="KW-1015">Disulfide bond</keyword>
<evidence type="ECO:0000256" key="5">
    <source>
        <dbReference type="ARBA" id="ARBA00022622"/>
    </source>
</evidence>
<evidence type="ECO:0000256" key="10">
    <source>
        <dbReference type="SAM" id="MobiDB-lite"/>
    </source>
</evidence>
<sequence length="325" mass="33550">MRFVSRYNLCLFLLKVASARSIILARAELPACIEDCLPAAVGATRCPSTNATCICDSQAFYESLLPCVLINCGYADVSGLLSYGLEFCKITGVNSAQRLSIGFGKSASGGGDGDDDASVSTSSPAAPVEPTPAPEPEAISSADPIPIVASSMSTSVTEIPPIVGNTPTVEPAPQTETPIPAPVELATRVVVSITTPTEVAETTSSVPELSVSSTQVESPESLEVEPASSSASTPTARSRTLSGLFTVESSSSVDDSNTELVVIQTTDPTPKNTMPPVTTAPESTSAPPTPTADEPSSASASPLHMFGQSSFNSFILCLFALLFFF</sequence>
<feature type="compositionally biased region" description="Polar residues" evidence="10">
    <location>
        <begin position="198"/>
        <end position="218"/>
    </location>
</feature>
<dbReference type="GO" id="GO:0005576">
    <property type="term" value="C:extracellular region"/>
    <property type="evidence" value="ECO:0007669"/>
    <property type="project" value="UniProtKB-SubCell"/>
</dbReference>
<protein>
    <recommendedName>
        <fullName evidence="12">CFEM domain-containing protein</fullName>
    </recommendedName>
</protein>
<evidence type="ECO:0000256" key="9">
    <source>
        <dbReference type="PROSITE-ProRule" id="PRU01356"/>
    </source>
</evidence>
<keyword evidence="8" id="KW-0449">Lipoprotein</keyword>
<comment type="similarity">
    <text evidence="3">Belongs to the RBT5 family.</text>
</comment>
<dbReference type="STRING" id="97331.A0A436ZTJ4"/>
<evidence type="ECO:0000256" key="6">
    <source>
        <dbReference type="ARBA" id="ARBA00022729"/>
    </source>
</evidence>
<dbReference type="AlphaFoldDB" id="A0A436ZTJ4"/>
<feature type="compositionally biased region" description="Low complexity" evidence="10">
    <location>
        <begin position="226"/>
        <end position="239"/>
    </location>
</feature>
<evidence type="ECO:0000256" key="4">
    <source>
        <dbReference type="ARBA" id="ARBA00022525"/>
    </source>
</evidence>
<dbReference type="OrthoDB" id="5374785at2759"/>
<reference evidence="13 14" key="1">
    <citation type="submission" date="2019-01" db="EMBL/GenBank/DDBJ databases">
        <title>Intercellular communication is required for trap formation in the nematode-trapping fungus Duddingtonia flagrans.</title>
        <authorList>
            <person name="Youssar L."/>
            <person name="Wernet V."/>
            <person name="Hensel N."/>
            <person name="Hildebrandt H.-G."/>
            <person name="Fischer R."/>
        </authorList>
    </citation>
    <scope>NUCLEOTIDE SEQUENCE [LARGE SCALE GENOMIC DNA]</scope>
    <source>
        <strain evidence="13 14">CBS H-5679</strain>
    </source>
</reference>
<feature type="region of interest" description="Disordered" evidence="10">
    <location>
        <begin position="107"/>
        <end position="141"/>
    </location>
</feature>
<keyword evidence="14" id="KW-1185">Reference proteome</keyword>
<dbReference type="Proteomes" id="UP000283090">
    <property type="component" value="Unassembled WGS sequence"/>
</dbReference>
<name>A0A436ZTJ4_ARTFL</name>
<evidence type="ECO:0000256" key="2">
    <source>
        <dbReference type="ARBA" id="ARBA00004613"/>
    </source>
</evidence>
<feature type="disulfide bond" evidence="9">
    <location>
        <begin position="32"/>
        <end position="72"/>
    </location>
</feature>
<dbReference type="RefSeq" id="XP_067487706.1">
    <property type="nucleotide sequence ID" value="XM_067636049.1"/>
</dbReference>
<dbReference type="InterPro" id="IPR008427">
    <property type="entry name" value="Extracellular_membr_CFEM_dom"/>
</dbReference>
<feature type="region of interest" description="Disordered" evidence="10">
    <location>
        <begin position="198"/>
        <end position="239"/>
    </location>
</feature>
<keyword evidence="5" id="KW-0472">Membrane</keyword>
<dbReference type="GO" id="GO:0098552">
    <property type="term" value="C:side of membrane"/>
    <property type="evidence" value="ECO:0007669"/>
    <property type="project" value="UniProtKB-KW"/>
</dbReference>
<dbReference type="EMBL" id="SAEB01000009">
    <property type="protein sequence ID" value="RVD82162.1"/>
    <property type="molecule type" value="Genomic_DNA"/>
</dbReference>